<keyword evidence="6 7" id="KW-0472">Membrane</keyword>
<feature type="transmembrane region" description="Helical" evidence="7">
    <location>
        <begin position="295"/>
        <end position="313"/>
    </location>
</feature>
<comment type="caution">
    <text evidence="9">The sequence shown here is derived from an EMBL/GenBank/DDBJ whole genome shotgun (WGS) entry which is preliminary data.</text>
</comment>
<feature type="transmembrane region" description="Helical" evidence="7">
    <location>
        <begin position="95"/>
        <end position="114"/>
    </location>
</feature>
<feature type="transmembrane region" description="Helical" evidence="7">
    <location>
        <begin position="384"/>
        <end position="403"/>
    </location>
</feature>
<evidence type="ECO:0000256" key="2">
    <source>
        <dbReference type="ARBA" id="ARBA00022448"/>
    </source>
</evidence>
<dbReference type="Pfam" id="PF07690">
    <property type="entry name" value="MFS_1"/>
    <property type="match status" value="1"/>
</dbReference>
<feature type="transmembrane region" description="Helical" evidence="7">
    <location>
        <begin position="30"/>
        <end position="56"/>
    </location>
</feature>
<dbReference type="InterPro" id="IPR020846">
    <property type="entry name" value="MFS_dom"/>
</dbReference>
<evidence type="ECO:0000313" key="10">
    <source>
        <dbReference type="Proteomes" id="UP000730482"/>
    </source>
</evidence>
<keyword evidence="5 7" id="KW-1133">Transmembrane helix</keyword>
<feature type="transmembrane region" description="Helical" evidence="7">
    <location>
        <begin position="156"/>
        <end position="177"/>
    </location>
</feature>
<evidence type="ECO:0000256" key="4">
    <source>
        <dbReference type="ARBA" id="ARBA00022692"/>
    </source>
</evidence>
<dbReference type="RefSeq" id="WP_212014751.1">
    <property type="nucleotide sequence ID" value="NZ_JAAFYZ010000121.1"/>
</dbReference>
<comment type="subcellular location">
    <subcellularLocation>
        <location evidence="1">Cell membrane</location>
        <topology evidence="1">Multi-pass membrane protein</topology>
    </subcellularLocation>
</comment>
<feature type="transmembrane region" description="Helical" evidence="7">
    <location>
        <begin position="264"/>
        <end position="283"/>
    </location>
</feature>
<dbReference type="Proteomes" id="UP000730482">
    <property type="component" value="Unassembled WGS sequence"/>
</dbReference>
<sequence>MSASPPAESAESAAEQAAVGILETLRGVPLVVRVLLIGVFVNRLGAFLQAFMVLYLVHRGFSATEAGVALTVYGAGSVIGLFGGGGLADRFGPRLTITASMLAGSVLVASVSLVTVYPVILVVLFFTGAIGVSYRPATAAILAANTPKARQTMVMAFNRAASNVGSTAGPLLAVWLIQVSWNLIFWIDGATSLVFGLIALGVLPRDAARGDRPAAKRPTTGYRMAFQDRRFVYYLVMVFVNAVIYVQMMAVLPLSVKHAGHGTIVYSSLFSLNAGLVIAFELLITKFVQNWSPRLAVMTGFVLLGAGMVGFGLPGGVPMLWIAMLMVTLGEMVGGPSVFSWPARVAPEGGTGRYLGTMQSVFGLGQAVGPAIGVALWNTTHQQVWWWTGAIAAVGIAIGYFGMRESQVAPQATAQAASEATAPVGAATDGTEAVPA</sequence>
<protein>
    <submittedName>
        <fullName evidence="9">MFS transporter</fullName>
    </submittedName>
</protein>
<proteinExistence type="predicted"/>
<dbReference type="PANTHER" id="PTHR23517:SF2">
    <property type="entry name" value="MULTIDRUG RESISTANCE PROTEIN MDTH"/>
    <property type="match status" value="1"/>
</dbReference>
<dbReference type="InterPro" id="IPR050171">
    <property type="entry name" value="MFS_Transporters"/>
</dbReference>
<feature type="transmembrane region" description="Helical" evidence="7">
    <location>
        <begin position="183"/>
        <end position="203"/>
    </location>
</feature>
<evidence type="ECO:0000256" key="6">
    <source>
        <dbReference type="ARBA" id="ARBA00023136"/>
    </source>
</evidence>
<keyword evidence="10" id="KW-1185">Reference proteome</keyword>
<dbReference type="InterPro" id="IPR036259">
    <property type="entry name" value="MFS_trans_sf"/>
</dbReference>
<evidence type="ECO:0000256" key="5">
    <source>
        <dbReference type="ARBA" id="ARBA00022989"/>
    </source>
</evidence>
<evidence type="ECO:0000313" key="9">
    <source>
        <dbReference type="EMBL" id="MBS2550948.1"/>
    </source>
</evidence>
<dbReference type="InterPro" id="IPR011701">
    <property type="entry name" value="MFS"/>
</dbReference>
<dbReference type="PROSITE" id="PS50850">
    <property type="entry name" value="MFS"/>
    <property type="match status" value="1"/>
</dbReference>
<reference evidence="9 10" key="1">
    <citation type="submission" date="2020-02" db="EMBL/GenBank/DDBJ databases">
        <title>Acidophilic actinobacteria isolated from forest soil.</title>
        <authorList>
            <person name="Golinska P."/>
        </authorList>
    </citation>
    <scope>NUCLEOTIDE SEQUENCE [LARGE SCALE GENOMIC DNA]</scope>
    <source>
        <strain evidence="9 10">NL8</strain>
    </source>
</reference>
<keyword evidence="3" id="KW-1003">Cell membrane</keyword>
<dbReference type="Gene3D" id="1.20.1250.20">
    <property type="entry name" value="MFS general substrate transporter like domains"/>
    <property type="match status" value="1"/>
</dbReference>
<feature type="transmembrane region" description="Helical" evidence="7">
    <location>
        <begin position="68"/>
        <end position="88"/>
    </location>
</feature>
<dbReference type="SUPFAM" id="SSF103473">
    <property type="entry name" value="MFS general substrate transporter"/>
    <property type="match status" value="1"/>
</dbReference>
<evidence type="ECO:0000256" key="1">
    <source>
        <dbReference type="ARBA" id="ARBA00004651"/>
    </source>
</evidence>
<gene>
    <name evidence="9" type="ORF">KGQ19_29155</name>
</gene>
<accession>A0ABS5KY15</accession>
<dbReference type="EMBL" id="JAAFYZ010000121">
    <property type="protein sequence ID" value="MBS2550948.1"/>
    <property type="molecule type" value="Genomic_DNA"/>
</dbReference>
<organism evidence="9 10">
    <name type="scientific">Catenulispora pinistramenti</name>
    <dbReference type="NCBI Taxonomy" id="2705254"/>
    <lineage>
        <taxon>Bacteria</taxon>
        <taxon>Bacillati</taxon>
        <taxon>Actinomycetota</taxon>
        <taxon>Actinomycetes</taxon>
        <taxon>Catenulisporales</taxon>
        <taxon>Catenulisporaceae</taxon>
        <taxon>Catenulispora</taxon>
    </lineage>
</organism>
<evidence type="ECO:0000256" key="3">
    <source>
        <dbReference type="ARBA" id="ARBA00022475"/>
    </source>
</evidence>
<keyword evidence="4 7" id="KW-0812">Transmembrane</keyword>
<feature type="domain" description="Major facilitator superfamily (MFS) profile" evidence="8">
    <location>
        <begin position="31"/>
        <end position="407"/>
    </location>
</feature>
<evidence type="ECO:0000259" key="8">
    <source>
        <dbReference type="PROSITE" id="PS50850"/>
    </source>
</evidence>
<keyword evidence="2" id="KW-0813">Transport</keyword>
<name>A0ABS5KY15_9ACTN</name>
<dbReference type="PANTHER" id="PTHR23517">
    <property type="entry name" value="RESISTANCE PROTEIN MDTM, PUTATIVE-RELATED-RELATED"/>
    <property type="match status" value="1"/>
</dbReference>
<feature type="transmembrane region" description="Helical" evidence="7">
    <location>
        <begin position="231"/>
        <end position="252"/>
    </location>
</feature>
<feature type="transmembrane region" description="Helical" evidence="7">
    <location>
        <begin position="360"/>
        <end position="378"/>
    </location>
</feature>
<evidence type="ECO:0000256" key="7">
    <source>
        <dbReference type="SAM" id="Phobius"/>
    </source>
</evidence>